<feature type="domain" description="ABC3 transporter permease C-terminal" evidence="7">
    <location>
        <begin position="24"/>
        <end position="96"/>
    </location>
</feature>
<keyword evidence="9" id="KW-1185">Reference proteome</keyword>
<keyword evidence="2" id="KW-1003">Cell membrane</keyword>
<evidence type="ECO:0000256" key="5">
    <source>
        <dbReference type="ARBA" id="ARBA00023136"/>
    </source>
</evidence>
<dbReference type="Proteomes" id="UP000291469">
    <property type="component" value="Chromosome"/>
</dbReference>
<dbReference type="EMBL" id="CP036402">
    <property type="protein sequence ID" value="QBI19671.1"/>
    <property type="molecule type" value="Genomic_DNA"/>
</dbReference>
<comment type="subcellular location">
    <subcellularLocation>
        <location evidence="1">Cell membrane</location>
        <topology evidence="1">Multi-pass membrane protein</topology>
    </subcellularLocation>
</comment>
<evidence type="ECO:0000256" key="1">
    <source>
        <dbReference type="ARBA" id="ARBA00004651"/>
    </source>
</evidence>
<reference evidence="8 9" key="1">
    <citation type="submission" date="2019-01" db="EMBL/GenBank/DDBJ databases">
        <title>Egibacter rhizosphaerae EGI 80759T.</title>
        <authorList>
            <person name="Chen D.-D."/>
            <person name="Tian Y."/>
            <person name="Jiao J.-Y."/>
            <person name="Zhang X.-T."/>
            <person name="Zhang Y.-G."/>
            <person name="Zhang Y."/>
            <person name="Xiao M."/>
            <person name="Shu W.-S."/>
            <person name="Li W.-J."/>
        </authorList>
    </citation>
    <scope>NUCLEOTIDE SEQUENCE [LARGE SCALE GENOMIC DNA]</scope>
    <source>
        <strain evidence="8 9">EGI 80759</strain>
    </source>
</reference>
<keyword evidence="4 6" id="KW-1133">Transmembrane helix</keyword>
<evidence type="ECO:0000259" key="7">
    <source>
        <dbReference type="Pfam" id="PF02687"/>
    </source>
</evidence>
<evidence type="ECO:0000256" key="2">
    <source>
        <dbReference type="ARBA" id="ARBA00022475"/>
    </source>
</evidence>
<evidence type="ECO:0000256" key="6">
    <source>
        <dbReference type="SAM" id="Phobius"/>
    </source>
</evidence>
<dbReference type="InterPro" id="IPR003838">
    <property type="entry name" value="ABC3_permease_C"/>
</dbReference>
<dbReference type="GO" id="GO:0005886">
    <property type="term" value="C:plasma membrane"/>
    <property type="evidence" value="ECO:0007669"/>
    <property type="project" value="UniProtKB-SubCell"/>
</dbReference>
<evidence type="ECO:0000256" key="3">
    <source>
        <dbReference type="ARBA" id="ARBA00022692"/>
    </source>
</evidence>
<dbReference type="Pfam" id="PF02687">
    <property type="entry name" value="FtsX"/>
    <property type="match status" value="1"/>
</dbReference>
<proteinExistence type="predicted"/>
<gene>
    <name evidence="8" type="ORF">ER308_08985</name>
</gene>
<evidence type="ECO:0000256" key="4">
    <source>
        <dbReference type="ARBA" id="ARBA00022989"/>
    </source>
</evidence>
<dbReference type="RefSeq" id="WP_131154668.1">
    <property type="nucleotide sequence ID" value="NZ_CP036402.1"/>
</dbReference>
<name>A0A411YEP7_9ACTN</name>
<protein>
    <submittedName>
        <fullName evidence="8">FtsX-like permease family protein</fullName>
    </submittedName>
</protein>
<dbReference type="KEGG" id="erz:ER308_08985"/>
<dbReference type="AlphaFoldDB" id="A0A411YEP7"/>
<sequence length="103" mass="10331">MRGHSPLANAYAVTALNASENLGIRAMLIAGAGAVIGSLLGTFYGYVGSMTVLGELADGVRLAVPWLQLAALVAISLLAGVTASVLPGRRAARTSPVAALANE</sequence>
<evidence type="ECO:0000313" key="8">
    <source>
        <dbReference type="EMBL" id="QBI19671.1"/>
    </source>
</evidence>
<dbReference type="OrthoDB" id="9780560at2"/>
<feature type="transmembrane region" description="Helical" evidence="6">
    <location>
        <begin position="26"/>
        <end position="46"/>
    </location>
</feature>
<feature type="transmembrane region" description="Helical" evidence="6">
    <location>
        <begin position="66"/>
        <end position="86"/>
    </location>
</feature>
<keyword evidence="5 6" id="KW-0472">Membrane</keyword>
<organism evidence="8 9">
    <name type="scientific">Egibacter rhizosphaerae</name>
    <dbReference type="NCBI Taxonomy" id="1670831"/>
    <lineage>
        <taxon>Bacteria</taxon>
        <taxon>Bacillati</taxon>
        <taxon>Actinomycetota</taxon>
        <taxon>Nitriliruptoria</taxon>
        <taxon>Egibacterales</taxon>
        <taxon>Egibacteraceae</taxon>
        <taxon>Egibacter</taxon>
    </lineage>
</organism>
<evidence type="ECO:0000313" key="9">
    <source>
        <dbReference type="Proteomes" id="UP000291469"/>
    </source>
</evidence>
<accession>A0A411YEP7</accession>
<keyword evidence="3 6" id="KW-0812">Transmembrane</keyword>